<comment type="catalytic activity">
    <reaction evidence="1">
        <text>ATP + protein L-histidine = ADP + protein N-phospho-L-histidine.</text>
        <dbReference type="EC" id="2.7.13.3"/>
    </reaction>
</comment>
<proteinExistence type="predicted"/>
<evidence type="ECO:0000313" key="8">
    <source>
        <dbReference type="Proteomes" id="UP000232149"/>
    </source>
</evidence>
<dbReference type="PANTHER" id="PTHR43047">
    <property type="entry name" value="TWO-COMPONENT HISTIDINE PROTEIN KINASE"/>
    <property type="match status" value="1"/>
</dbReference>
<feature type="domain" description="Histidine kinase/HSP90-like ATPase" evidence="5">
    <location>
        <begin position="31"/>
        <end position="76"/>
    </location>
</feature>
<dbReference type="InterPro" id="IPR003594">
    <property type="entry name" value="HATPase_dom"/>
</dbReference>
<name>A0A2M9YNF8_9LEPT</name>
<evidence type="ECO:0000313" key="7">
    <source>
        <dbReference type="EMBL" id="PJZ62619.1"/>
    </source>
</evidence>
<evidence type="ECO:0000259" key="5">
    <source>
        <dbReference type="Pfam" id="PF02518"/>
    </source>
</evidence>
<evidence type="ECO:0000256" key="4">
    <source>
        <dbReference type="ARBA" id="ARBA00022777"/>
    </source>
</evidence>
<dbReference type="Pfam" id="PF02518">
    <property type="entry name" value="HATPase_c"/>
    <property type="match status" value="1"/>
</dbReference>
<dbReference type="PRINTS" id="PR00344">
    <property type="entry name" value="BCTRLSENSOR"/>
</dbReference>
<organism evidence="6 9">
    <name type="scientific">Leptospira adleri</name>
    <dbReference type="NCBI Taxonomy" id="2023186"/>
    <lineage>
        <taxon>Bacteria</taxon>
        <taxon>Pseudomonadati</taxon>
        <taxon>Spirochaetota</taxon>
        <taxon>Spirochaetia</taxon>
        <taxon>Leptospirales</taxon>
        <taxon>Leptospiraceae</taxon>
        <taxon>Leptospira</taxon>
    </lineage>
</organism>
<protein>
    <recommendedName>
        <fullName evidence="2">histidine kinase</fullName>
        <ecNumber evidence="2">2.7.13.3</ecNumber>
    </recommendedName>
</protein>
<gene>
    <name evidence="7" type="ORF">CH376_07425</name>
    <name evidence="6" type="ORF">CH380_11645</name>
</gene>
<dbReference type="InterPro" id="IPR036890">
    <property type="entry name" value="HATPase_C_sf"/>
</dbReference>
<evidence type="ECO:0000313" key="9">
    <source>
        <dbReference type="Proteomes" id="UP000232188"/>
    </source>
</evidence>
<dbReference type="PANTHER" id="PTHR43047:SF72">
    <property type="entry name" value="OSMOSENSING HISTIDINE PROTEIN KINASE SLN1"/>
    <property type="match status" value="1"/>
</dbReference>
<dbReference type="SUPFAM" id="SSF55874">
    <property type="entry name" value="ATPase domain of HSP90 chaperone/DNA topoisomerase II/histidine kinase"/>
    <property type="match status" value="1"/>
</dbReference>
<reference evidence="8 9" key="1">
    <citation type="submission" date="2017-07" db="EMBL/GenBank/DDBJ databases">
        <title>Leptospira spp. isolated from tropical soils.</title>
        <authorList>
            <person name="Thibeaux R."/>
            <person name="Iraola G."/>
            <person name="Ferres I."/>
            <person name="Bierque E."/>
            <person name="Girault D."/>
            <person name="Soupe-Gilbert M.-E."/>
            <person name="Picardeau M."/>
            <person name="Goarant C."/>
        </authorList>
    </citation>
    <scope>NUCLEOTIDE SEQUENCE [LARGE SCALE GENOMIC DNA]</scope>
    <source>
        <strain evidence="6 9">FH2-B-C1</strain>
        <strain evidence="7 8">FH2-B-D1</strain>
    </source>
</reference>
<dbReference type="GO" id="GO:0009927">
    <property type="term" value="F:histidine phosphotransfer kinase activity"/>
    <property type="evidence" value="ECO:0007669"/>
    <property type="project" value="TreeGrafter"/>
</dbReference>
<evidence type="ECO:0000256" key="2">
    <source>
        <dbReference type="ARBA" id="ARBA00012438"/>
    </source>
</evidence>
<dbReference type="Gene3D" id="3.30.565.10">
    <property type="entry name" value="Histidine kinase-like ATPase, C-terminal domain"/>
    <property type="match status" value="1"/>
</dbReference>
<keyword evidence="4" id="KW-0418">Kinase</keyword>
<evidence type="ECO:0000256" key="3">
    <source>
        <dbReference type="ARBA" id="ARBA00022679"/>
    </source>
</evidence>
<sequence>MSIRVLASLNFISKNSFISRNEFLPRERISSSGTRNEPGSGLGLIICKEFIERNGGSIGIESEFGKGSRVWFSVPKGKSDSFREKS</sequence>
<comment type="caution">
    <text evidence="6">The sequence shown here is derived from an EMBL/GenBank/DDBJ whole genome shotgun (WGS) entry which is preliminary data.</text>
</comment>
<evidence type="ECO:0000313" key="6">
    <source>
        <dbReference type="EMBL" id="PJZ53063.1"/>
    </source>
</evidence>
<accession>A0A2M9YNF8</accession>
<dbReference type="AlphaFoldDB" id="A0A2M9YNF8"/>
<keyword evidence="3" id="KW-0808">Transferase</keyword>
<dbReference type="Proteomes" id="UP000232149">
    <property type="component" value="Unassembled WGS sequence"/>
</dbReference>
<dbReference type="Proteomes" id="UP000232188">
    <property type="component" value="Unassembled WGS sequence"/>
</dbReference>
<dbReference type="EMBL" id="NPDU01000014">
    <property type="protein sequence ID" value="PJZ62619.1"/>
    <property type="molecule type" value="Genomic_DNA"/>
</dbReference>
<dbReference type="EMBL" id="NPDV01000009">
    <property type="protein sequence ID" value="PJZ53063.1"/>
    <property type="molecule type" value="Genomic_DNA"/>
</dbReference>
<keyword evidence="8" id="KW-1185">Reference proteome</keyword>
<dbReference type="EC" id="2.7.13.3" evidence="2"/>
<dbReference type="GO" id="GO:0000155">
    <property type="term" value="F:phosphorelay sensor kinase activity"/>
    <property type="evidence" value="ECO:0007669"/>
    <property type="project" value="TreeGrafter"/>
</dbReference>
<dbReference type="GO" id="GO:0005886">
    <property type="term" value="C:plasma membrane"/>
    <property type="evidence" value="ECO:0007669"/>
    <property type="project" value="TreeGrafter"/>
</dbReference>
<dbReference type="InterPro" id="IPR004358">
    <property type="entry name" value="Sig_transdc_His_kin-like_C"/>
</dbReference>
<evidence type="ECO:0000256" key="1">
    <source>
        <dbReference type="ARBA" id="ARBA00000085"/>
    </source>
</evidence>